<keyword evidence="1" id="KW-0378">Hydrolase</keyword>
<dbReference type="SUPFAM" id="SSF53254">
    <property type="entry name" value="Phosphoglycerate mutase-like"/>
    <property type="match status" value="1"/>
</dbReference>
<name>A0ABX9BBE5_9BACL</name>
<evidence type="ECO:0000256" key="1">
    <source>
        <dbReference type="ARBA" id="ARBA00022801"/>
    </source>
</evidence>
<dbReference type="Proteomes" id="UP000248827">
    <property type="component" value="Unassembled WGS sequence"/>
</dbReference>
<keyword evidence="3" id="KW-1185">Reference proteome</keyword>
<dbReference type="Gene3D" id="3.40.50.1240">
    <property type="entry name" value="Phosphoglycerate mutase-like"/>
    <property type="match status" value="1"/>
</dbReference>
<protein>
    <submittedName>
        <fullName evidence="2">Phosphoglycerate mutase</fullName>
    </submittedName>
</protein>
<dbReference type="EMBL" id="QLLI01000025">
    <property type="protein sequence ID" value="RAI84427.1"/>
    <property type="molecule type" value="Genomic_DNA"/>
</dbReference>
<dbReference type="CDD" id="cd07067">
    <property type="entry name" value="HP_PGM_like"/>
    <property type="match status" value="1"/>
</dbReference>
<gene>
    <name evidence="2" type="ORF">DET54_1255</name>
</gene>
<dbReference type="RefSeq" id="WP_111621501.1">
    <property type="nucleotide sequence ID" value="NZ_QLLI01000025.1"/>
</dbReference>
<dbReference type="SMART" id="SM00855">
    <property type="entry name" value="PGAM"/>
    <property type="match status" value="1"/>
</dbReference>
<reference evidence="2 3" key="1">
    <citation type="submission" date="2018-06" db="EMBL/GenBank/DDBJ databases">
        <title>Freshwater and sediment microbial communities from various areas in North America, analyzing microbe dynamics in response to fracking.</title>
        <authorList>
            <person name="Lamendella R."/>
        </authorList>
    </citation>
    <scope>NUCLEOTIDE SEQUENCE [LARGE SCALE GENOMIC DNA]</scope>
    <source>
        <strain evidence="2 3">NG-13</strain>
    </source>
</reference>
<evidence type="ECO:0000313" key="3">
    <source>
        <dbReference type="Proteomes" id="UP000248827"/>
    </source>
</evidence>
<dbReference type="InterPro" id="IPR013078">
    <property type="entry name" value="His_Pase_superF_clade-1"/>
</dbReference>
<dbReference type="PANTHER" id="PTHR46517:SF1">
    <property type="entry name" value="FRUCTOSE-2,6-BISPHOSPHATASE TIGAR"/>
    <property type="match status" value="1"/>
</dbReference>
<organism evidence="2 3">
    <name type="scientific">Paenibacillus pabuli</name>
    <dbReference type="NCBI Taxonomy" id="1472"/>
    <lineage>
        <taxon>Bacteria</taxon>
        <taxon>Bacillati</taxon>
        <taxon>Bacillota</taxon>
        <taxon>Bacilli</taxon>
        <taxon>Bacillales</taxon>
        <taxon>Paenibacillaceae</taxon>
        <taxon>Paenibacillus</taxon>
    </lineage>
</organism>
<dbReference type="InterPro" id="IPR029033">
    <property type="entry name" value="His_PPase_superfam"/>
</dbReference>
<comment type="caution">
    <text evidence="2">The sequence shown here is derived from an EMBL/GenBank/DDBJ whole genome shotgun (WGS) entry which is preliminary data.</text>
</comment>
<dbReference type="Pfam" id="PF00300">
    <property type="entry name" value="His_Phos_1"/>
    <property type="match status" value="1"/>
</dbReference>
<proteinExistence type="predicted"/>
<dbReference type="PANTHER" id="PTHR46517">
    <property type="entry name" value="FRUCTOSE-2,6-BISPHOSPHATASE TIGAR"/>
    <property type="match status" value="1"/>
</dbReference>
<evidence type="ECO:0000313" key="2">
    <source>
        <dbReference type="EMBL" id="RAI84427.1"/>
    </source>
</evidence>
<sequence>MTLIGLIRHGVTDWNYEYRAQGQVDIPLNDEGRRQAELLSKRMENEEWDYIYSSDLSRAFETAEIIGRIKNVEVKTDSRLREMNCGLIEGTTEQDRVSKWGYGWSKLDLGIEPNAEIITRGMKCLMDISERHPDKKILIISHGALIGLTLKKLIPHIDTEEHLHNTSVTILNKDQFRWNCELYNCINHLNVENLNSKSEEGQSII</sequence>
<dbReference type="InterPro" id="IPR051695">
    <property type="entry name" value="Phosphoglycerate_Mutase"/>
</dbReference>
<accession>A0ABX9BBE5</accession>